<feature type="compositionally biased region" description="Basic and acidic residues" evidence="1">
    <location>
        <begin position="82"/>
        <end position="97"/>
    </location>
</feature>
<feature type="compositionally biased region" description="Polar residues" evidence="1">
    <location>
        <begin position="372"/>
        <end position="384"/>
    </location>
</feature>
<dbReference type="GO" id="GO:0031012">
    <property type="term" value="C:extracellular matrix"/>
    <property type="evidence" value="ECO:0007669"/>
    <property type="project" value="TreeGrafter"/>
</dbReference>
<dbReference type="InterPro" id="IPR009837">
    <property type="entry name" value="MEPE"/>
</dbReference>
<evidence type="ECO:0000313" key="3">
    <source>
        <dbReference type="Ensembl" id="ENSFTIP00000009720.1"/>
    </source>
</evidence>
<accession>A0A8C4XNC4</accession>
<name>A0A8C4XNC4_FALTI</name>
<feature type="compositionally biased region" description="Low complexity" evidence="1">
    <location>
        <begin position="678"/>
        <end position="688"/>
    </location>
</feature>
<feature type="signal peptide" evidence="2">
    <location>
        <begin position="1"/>
        <end position="16"/>
    </location>
</feature>
<dbReference type="Proteomes" id="UP000694562">
    <property type="component" value="Unplaced"/>
</dbReference>
<feature type="region of interest" description="Disordered" evidence="1">
    <location>
        <begin position="491"/>
        <end position="636"/>
    </location>
</feature>
<dbReference type="OMA" id="DEYAYIP"/>
<dbReference type="GO" id="GO:1990430">
    <property type="term" value="F:extracellular matrix protein binding"/>
    <property type="evidence" value="ECO:0007669"/>
    <property type="project" value="TreeGrafter"/>
</dbReference>
<feature type="compositionally biased region" description="Basic and acidic residues" evidence="1">
    <location>
        <begin position="431"/>
        <end position="448"/>
    </location>
</feature>
<protein>
    <recommendedName>
        <fullName evidence="5">Matrix extracellular phosphoglycoprotein</fullName>
    </recommendedName>
</protein>
<dbReference type="PANTHER" id="PTHR16510">
    <property type="entry name" value="EXTRACELLULAR MATRIX PHOSPHOGLYCOPROTEIN WITH ASARM MOTIF"/>
    <property type="match status" value="1"/>
</dbReference>
<feature type="chain" id="PRO_5034762627" description="Matrix extracellular phosphoglycoprotein" evidence="2">
    <location>
        <begin position="17"/>
        <end position="720"/>
    </location>
</feature>
<evidence type="ECO:0000256" key="1">
    <source>
        <dbReference type="SAM" id="MobiDB-lite"/>
    </source>
</evidence>
<organism evidence="3 4">
    <name type="scientific">Falco tinnunculus</name>
    <name type="common">Common kestrel</name>
    <dbReference type="NCBI Taxonomy" id="100819"/>
    <lineage>
        <taxon>Eukaryota</taxon>
        <taxon>Metazoa</taxon>
        <taxon>Chordata</taxon>
        <taxon>Craniata</taxon>
        <taxon>Vertebrata</taxon>
        <taxon>Euteleostomi</taxon>
        <taxon>Archelosauria</taxon>
        <taxon>Archosauria</taxon>
        <taxon>Dinosauria</taxon>
        <taxon>Saurischia</taxon>
        <taxon>Theropoda</taxon>
        <taxon>Coelurosauria</taxon>
        <taxon>Aves</taxon>
        <taxon>Neognathae</taxon>
        <taxon>Neoaves</taxon>
        <taxon>Telluraves</taxon>
        <taxon>Australaves</taxon>
        <taxon>Falconiformes</taxon>
        <taxon>Falconidae</taxon>
        <taxon>Falco</taxon>
    </lineage>
</organism>
<dbReference type="Ensembl" id="ENSFTIT00000010155.1">
    <property type="protein sequence ID" value="ENSFTIP00000009720.1"/>
    <property type="gene ID" value="ENSFTIG00000006578.1"/>
</dbReference>
<feature type="region of interest" description="Disordered" evidence="1">
    <location>
        <begin position="326"/>
        <end position="462"/>
    </location>
</feature>
<dbReference type="AlphaFoldDB" id="A0A8C4XNC4"/>
<reference evidence="3" key="2">
    <citation type="submission" date="2025-09" db="UniProtKB">
        <authorList>
            <consortium name="Ensembl"/>
        </authorList>
    </citation>
    <scope>IDENTIFICATION</scope>
</reference>
<dbReference type="PANTHER" id="PTHR16510:SF4">
    <property type="entry name" value="MATRIX EXTRACELLULAR PHOSPHOGLYCOPROTEIN"/>
    <property type="match status" value="1"/>
</dbReference>
<feature type="compositionally biased region" description="Basic and acidic residues" evidence="1">
    <location>
        <begin position="212"/>
        <end position="224"/>
    </location>
</feature>
<evidence type="ECO:0000256" key="2">
    <source>
        <dbReference type="SAM" id="SignalP"/>
    </source>
</evidence>
<proteinExistence type="predicted"/>
<dbReference type="OrthoDB" id="9041543at2759"/>
<evidence type="ECO:0008006" key="5">
    <source>
        <dbReference type="Google" id="ProtNLM"/>
    </source>
</evidence>
<reference evidence="3" key="1">
    <citation type="submission" date="2025-08" db="UniProtKB">
        <authorList>
            <consortium name="Ensembl"/>
        </authorList>
    </citation>
    <scope>IDENTIFICATION</scope>
</reference>
<feature type="region of interest" description="Disordered" evidence="1">
    <location>
        <begin position="668"/>
        <end position="720"/>
    </location>
</feature>
<keyword evidence="4" id="KW-1185">Reference proteome</keyword>
<feature type="compositionally biased region" description="Gly residues" evidence="1">
    <location>
        <begin position="572"/>
        <end position="581"/>
    </location>
</feature>
<keyword evidence="2" id="KW-0732">Signal</keyword>
<feature type="compositionally biased region" description="Basic residues" evidence="1">
    <location>
        <begin position="711"/>
        <end position="720"/>
    </location>
</feature>
<sequence>MQTALMCLCLLSLAFSTPVPPPLPGRTAGNCVGQHRILLKGCNAKHGFYVFKYVYSFSTRRNQTQIKKEEADGQGTIPSHQLGEDDARQGPTEHRVTLEQGDGGSTDAMENRTSLKPENRSAPGTGRDVPSPRPGTSTRARSGVGIAGATPASSEGSGDLDLVVEVDNGVSVLPQGERPSEAVAGNRSGVRSEDRDDGAIGGVPVEGAMTAGRERAPTTRRAGDEGSGEATIPGQGQEGIMQGTGMGGALASVTEKMEDVQVDAEGVDEYAYIPDSGSVTVTRGKVGSAVGATSFTQISPDKDDEVNIFIGRANIHVGEQETTQAGATVGSDDDGIPTAGTSSPLPRLGVTVAHTGDDDGTPARRQPEGPATTATSGHEGSVTSRPRDGRPMGDDEDGATTIADGEEPVAPGPWRVTGSVITIPTGAGIHRNGDNEVRGEGQRSEGRPGRLSVTTPHQGGEEMAATVPAKGASIRLGTTIASPGVSEGDCTTALGTAGGRKAGKSTVAGRGGSGEAGPATLQPHREARPRLGVRVQPGGAGLDKMPRTDEVPSPHGKAGGRTPSRAQTRAGTHGGNAGGRLQGTKAGSSPPLQAGQARGSVAVGEGRQRGQGGEAGMAVAKGGHHGRRLGAGGPGAFAALSHSRQVDQVKRADVLHVRERAFYALDGAGAGPYTGLRSADSSQSSEGEQGSHSDSRQTGLQPSGWGAPGHPHSRWSRGAL</sequence>
<feature type="compositionally biased region" description="Basic and acidic residues" evidence="1">
    <location>
        <begin position="109"/>
        <end position="119"/>
    </location>
</feature>
<evidence type="ECO:0000313" key="4">
    <source>
        <dbReference type="Proteomes" id="UP000694562"/>
    </source>
</evidence>
<feature type="region of interest" description="Disordered" evidence="1">
    <location>
        <begin position="171"/>
        <end position="240"/>
    </location>
</feature>
<dbReference type="GO" id="GO:0031214">
    <property type="term" value="P:biomineral tissue development"/>
    <property type="evidence" value="ECO:0007669"/>
    <property type="project" value="InterPro"/>
</dbReference>
<feature type="compositionally biased region" description="Basic and acidic residues" evidence="1">
    <location>
        <begin position="355"/>
        <end position="367"/>
    </location>
</feature>
<feature type="region of interest" description="Disordered" evidence="1">
    <location>
        <begin position="65"/>
        <end position="159"/>
    </location>
</feature>